<dbReference type="Pfam" id="PF00665">
    <property type="entry name" value="rve"/>
    <property type="match status" value="1"/>
</dbReference>
<dbReference type="GO" id="GO:0015074">
    <property type="term" value="P:DNA integration"/>
    <property type="evidence" value="ECO:0007669"/>
    <property type="project" value="InterPro"/>
</dbReference>
<keyword evidence="2" id="KW-0378">Hydrolase</keyword>
<evidence type="ECO:0000256" key="2">
    <source>
        <dbReference type="ARBA" id="ARBA00022801"/>
    </source>
</evidence>
<dbReference type="AlphaFoldDB" id="A0A6L2LDD5"/>
<dbReference type="Pfam" id="PF07727">
    <property type="entry name" value="RVT_2"/>
    <property type="match status" value="1"/>
</dbReference>
<evidence type="ECO:0000313" key="4">
    <source>
        <dbReference type="EMBL" id="GEU58612.1"/>
    </source>
</evidence>
<dbReference type="GO" id="GO:0016787">
    <property type="term" value="F:hydrolase activity"/>
    <property type="evidence" value="ECO:0007669"/>
    <property type="project" value="UniProtKB-KW"/>
</dbReference>
<dbReference type="PANTHER" id="PTHR42648:SF21">
    <property type="entry name" value="CYSTEINE-RICH RLK (RECEPTOR-LIKE PROTEIN KINASE) 8"/>
    <property type="match status" value="1"/>
</dbReference>
<dbReference type="GO" id="GO:0046872">
    <property type="term" value="F:metal ion binding"/>
    <property type="evidence" value="ECO:0007669"/>
    <property type="project" value="UniProtKB-KW"/>
</dbReference>
<dbReference type="PANTHER" id="PTHR42648">
    <property type="entry name" value="TRANSPOSASE, PUTATIVE-RELATED"/>
    <property type="match status" value="1"/>
</dbReference>
<dbReference type="EMBL" id="BKCJ010004031">
    <property type="protein sequence ID" value="GEU58612.1"/>
    <property type="molecule type" value="Genomic_DNA"/>
</dbReference>
<dbReference type="InterPro" id="IPR036397">
    <property type="entry name" value="RNaseH_sf"/>
</dbReference>
<comment type="caution">
    <text evidence="4">The sequence shown here is derived from an EMBL/GenBank/DDBJ whole genome shotgun (WGS) entry which is preliminary data.</text>
</comment>
<dbReference type="InterPro" id="IPR025724">
    <property type="entry name" value="GAG-pre-integrase_dom"/>
</dbReference>
<proteinExistence type="predicted"/>
<gene>
    <name evidence="4" type="ORF">Tci_030590</name>
</gene>
<dbReference type="Pfam" id="PF13976">
    <property type="entry name" value="gag_pre-integrs"/>
    <property type="match status" value="1"/>
</dbReference>
<name>A0A6L2LDD5_TANCI</name>
<keyword evidence="1" id="KW-0479">Metal-binding</keyword>
<dbReference type="PROSITE" id="PS50994">
    <property type="entry name" value="INTEGRASE"/>
    <property type="match status" value="1"/>
</dbReference>
<dbReference type="Gene3D" id="3.30.420.10">
    <property type="entry name" value="Ribonuclease H-like superfamily/Ribonuclease H"/>
    <property type="match status" value="1"/>
</dbReference>
<dbReference type="SUPFAM" id="SSF53098">
    <property type="entry name" value="Ribonuclease H-like"/>
    <property type="match status" value="1"/>
</dbReference>
<dbReference type="InterPro" id="IPR001584">
    <property type="entry name" value="Integrase_cat-core"/>
</dbReference>
<evidence type="ECO:0000259" key="3">
    <source>
        <dbReference type="PROSITE" id="PS50994"/>
    </source>
</evidence>
<dbReference type="InterPro" id="IPR012337">
    <property type="entry name" value="RNaseH-like_sf"/>
</dbReference>
<protein>
    <submittedName>
        <fullName evidence="4">Integrase, catalytic region, zinc finger, CCHC-type, peptidase aspartic, catalytic</fullName>
    </submittedName>
</protein>
<organism evidence="4">
    <name type="scientific">Tanacetum cinerariifolium</name>
    <name type="common">Dalmatian daisy</name>
    <name type="synonym">Chrysanthemum cinerariifolium</name>
    <dbReference type="NCBI Taxonomy" id="118510"/>
    <lineage>
        <taxon>Eukaryota</taxon>
        <taxon>Viridiplantae</taxon>
        <taxon>Streptophyta</taxon>
        <taxon>Embryophyta</taxon>
        <taxon>Tracheophyta</taxon>
        <taxon>Spermatophyta</taxon>
        <taxon>Magnoliopsida</taxon>
        <taxon>eudicotyledons</taxon>
        <taxon>Gunneridae</taxon>
        <taxon>Pentapetalae</taxon>
        <taxon>asterids</taxon>
        <taxon>campanulids</taxon>
        <taxon>Asterales</taxon>
        <taxon>Asteraceae</taxon>
        <taxon>Asteroideae</taxon>
        <taxon>Anthemideae</taxon>
        <taxon>Anthemidinae</taxon>
        <taxon>Tanacetum</taxon>
    </lineage>
</organism>
<feature type="domain" description="Integrase catalytic" evidence="3">
    <location>
        <begin position="206"/>
        <end position="295"/>
    </location>
</feature>
<accession>A0A6L2LDD5</accession>
<reference evidence="4" key="1">
    <citation type="journal article" date="2019" name="Sci. Rep.">
        <title>Draft genome of Tanacetum cinerariifolium, the natural source of mosquito coil.</title>
        <authorList>
            <person name="Yamashiro T."/>
            <person name="Shiraishi A."/>
            <person name="Satake H."/>
            <person name="Nakayama K."/>
        </authorList>
    </citation>
    <scope>NUCLEOTIDE SEQUENCE</scope>
</reference>
<dbReference type="InterPro" id="IPR013103">
    <property type="entry name" value="RVT_2"/>
</dbReference>
<dbReference type="GO" id="GO:0003676">
    <property type="term" value="F:nucleic acid binding"/>
    <property type="evidence" value="ECO:0007669"/>
    <property type="project" value="InterPro"/>
</dbReference>
<dbReference type="InterPro" id="IPR039537">
    <property type="entry name" value="Retrotran_Ty1/copia-like"/>
</dbReference>
<sequence>MLNNSQGKKQQVADHHRNFKFSNNKMSVTACNDSLNAKNLTVNFVCVTCGKCMLNNNYDMCVLHDMNDVNSRTKQPIAMPISVREPKQTVNQSVATSFKKTVATDSTIKKPRNITRNLYEHGTYLYSITLQDTSSPNLICLMDKATSSQAWLWHRHLSQQNFDTINLLSKYNIVTGFPKLKFVKDHLCSSCELGKAKRNSFHTKTTSSLKIRLQLLHMDLCGPMRVESINGKKYVLVIVDDYSRYTWTRFLRSKDETPVVFIDFLTLVQRGLHAQIRTVRTNKGTKFLNKTLHAYFAKEEQVIRNPSQSIRTRRQLETNGKMCMFALTVSRTEPKNKKDMADSAWIESMLKELHQFARLDIWELVDIPLCKNVINMKWIWKNKHDEENTVIHNKFRLVAKGYAQKEGIDFEESFSPVARLEAVRLFIIYVAHKSFTVY</sequence>
<evidence type="ECO:0000256" key="1">
    <source>
        <dbReference type="ARBA" id="ARBA00022723"/>
    </source>
</evidence>